<dbReference type="EMBL" id="JBHMFI010000001">
    <property type="protein sequence ID" value="MFB9073240.1"/>
    <property type="molecule type" value="Genomic_DNA"/>
</dbReference>
<feature type="region of interest" description="Disordered" evidence="1">
    <location>
        <begin position="1"/>
        <end position="45"/>
    </location>
</feature>
<name>A0ABV5G2U3_9MICC</name>
<comment type="caution">
    <text evidence="2">The sequence shown here is derived from an EMBL/GenBank/DDBJ whole genome shotgun (WGS) entry which is preliminary data.</text>
</comment>
<protein>
    <submittedName>
        <fullName evidence="2">Uncharacterized protein</fullName>
    </submittedName>
</protein>
<keyword evidence="3" id="KW-1185">Reference proteome</keyword>
<reference evidence="2 3" key="1">
    <citation type="submission" date="2024-09" db="EMBL/GenBank/DDBJ databases">
        <authorList>
            <person name="Sun Q."/>
            <person name="Mori K."/>
        </authorList>
    </citation>
    <scope>NUCLEOTIDE SEQUENCE [LARGE SCALE GENOMIC DNA]</scope>
    <source>
        <strain evidence="2 3">CCM 7609</strain>
    </source>
</reference>
<gene>
    <name evidence="2" type="ORF">ACFFX0_19375</name>
</gene>
<dbReference type="Proteomes" id="UP001589575">
    <property type="component" value="Unassembled WGS sequence"/>
</dbReference>
<sequence>MADPAAIAGPAGRAGPGRTGHRGEGDPLAARPRHAPHRSYYADSLHNPSRSSSFTYIVSVPTLV</sequence>
<accession>A0ABV5G2U3</accession>
<proteinExistence type="predicted"/>
<organism evidence="2 3">
    <name type="scientific">Citricoccus parietis</name>
    <dbReference type="NCBI Taxonomy" id="592307"/>
    <lineage>
        <taxon>Bacteria</taxon>
        <taxon>Bacillati</taxon>
        <taxon>Actinomycetota</taxon>
        <taxon>Actinomycetes</taxon>
        <taxon>Micrococcales</taxon>
        <taxon>Micrococcaceae</taxon>
        <taxon>Citricoccus</taxon>
    </lineage>
</organism>
<evidence type="ECO:0000313" key="3">
    <source>
        <dbReference type="Proteomes" id="UP001589575"/>
    </source>
</evidence>
<feature type="compositionally biased region" description="Low complexity" evidence="1">
    <location>
        <begin position="1"/>
        <end position="11"/>
    </location>
</feature>
<evidence type="ECO:0000313" key="2">
    <source>
        <dbReference type="EMBL" id="MFB9073240.1"/>
    </source>
</evidence>
<evidence type="ECO:0000256" key="1">
    <source>
        <dbReference type="SAM" id="MobiDB-lite"/>
    </source>
</evidence>